<feature type="transmembrane region" description="Helical" evidence="1">
    <location>
        <begin position="100"/>
        <end position="123"/>
    </location>
</feature>
<dbReference type="AlphaFoldDB" id="A0A8J2Z1J6"/>
<keyword evidence="1" id="KW-1133">Transmembrane helix</keyword>
<feature type="transmembrane region" description="Helical" evidence="1">
    <location>
        <begin position="67"/>
        <end position="88"/>
    </location>
</feature>
<proteinExistence type="predicted"/>
<dbReference type="Proteomes" id="UP000636949">
    <property type="component" value="Unassembled WGS sequence"/>
</dbReference>
<keyword evidence="3" id="KW-1185">Reference proteome</keyword>
<dbReference type="EMBL" id="BMJS01000001">
    <property type="protein sequence ID" value="GGF87450.1"/>
    <property type="molecule type" value="Genomic_DNA"/>
</dbReference>
<sequence>MAFVYRYVPETHVHKHKLSLSKVFANYKLVLSCQQFLGAILQSGVLYMLLLYFGIIGSFYIQEILHYSAAIFGYISLFIGIAYFAGTIVRRLLSFVDDKILMNVSFAILLMSNVVFLIMSFVFSQSLSILLINIFIACFLTGILYPIYLSKTLSLFPQLGGTAGAITGAAVMLIISVMTSIASLFRIHTLTEFVVLYLVTVVIVVIIQMLTSTKKS</sequence>
<feature type="transmembrane region" description="Helical" evidence="1">
    <location>
        <begin position="36"/>
        <end position="61"/>
    </location>
</feature>
<dbReference type="InterPro" id="IPR036259">
    <property type="entry name" value="MFS_trans_sf"/>
</dbReference>
<comment type="caution">
    <text evidence="2">The sequence shown here is derived from an EMBL/GenBank/DDBJ whole genome shotgun (WGS) entry which is preliminary data.</text>
</comment>
<name>A0A8J2Z1J6_9GAMM</name>
<feature type="transmembrane region" description="Helical" evidence="1">
    <location>
        <begin position="161"/>
        <end position="187"/>
    </location>
</feature>
<reference evidence="2" key="2">
    <citation type="submission" date="2020-09" db="EMBL/GenBank/DDBJ databases">
        <authorList>
            <person name="Sun Q."/>
            <person name="Zhou Y."/>
        </authorList>
    </citation>
    <scope>NUCLEOTIDE SEQUENCE</scope>
    <source>
        <strain evidence="2">CGMCC 1.15758</strain>
    </source>
</reference>
<accession>A0A8J2Z1J6</accession>
<evidence type="ECO:0000313" key="3">
    <source>
        <dbReference type="Proteomes" id="UP000636949"/>
    </source>
</evidence>
<feature type="transmembrane region" description="Helical" evidence="1">
    <location>
        <begin position="193"/>
        <end position="211"/>
    </location>
</feature>
<dbReference type="Gene3D" id="1.20.1720.10">
    <property type="entry name" value="Multidrug resistance protein D"/>
    <property type="match status" value="1"/>
</dbReference>
<evidence type="ECO:0000256" key="1">
    <source>
        <dbReference type="SAM" id="Phobius"/>
    </source>
</evidence>
<keyword evidence="1" id="KW-0812">Transmembrane</keyword>
<organism evidence="2 3">
    <name type="scientific">Cysteiniphilum litorale</name>
    <dbReference type="NCBI Taxonomy" id="2056700"/>
    <lineage>
        <taxon>Bacteria</taxon>
        <taxon>Pseudomonadati</taxon>
        <taxon>Pseudomonadota</taxon>
        <taxon>Gammaproteobacteria</taxon>
        <taxon>Thiotrichales</taxon>
        <taxon>Fastidiosibacteraceae</taxon>
        <taxon>Cysteiniphilum</taxon>
    </lineage>
</organism>
<dbReference type="SUPFAM" id="SSF103473">
    <property type="entry name" value="MFS general substrate transporter"/>
    <property type="match status" value="1"/>
</dbReference>
<protein>
    <submittedName>
        <fullName evidence="2">Uncharacterized protein</fullName>
    </submittedName>
</protein>
<evidence type="ECO:0000313" key="2">
    <source>
        <dbReference type="EMBL" id="GGF87450.1"/>
    </source>
</evidence>
<dbReference type="RefSeq" id="WP_157968157.1">
    <property type="nucleotide sequence ID" value="NZ_BMJS01000001.1"/>
</dbReference>
<dbReference type="OrthoDB" id="5670831at2"/>
<reference evidence="2" key="1">
    <citation type="journal article" date="2014" name="Int. J. Syst. Evol. Microbiol.">
        <title>Complete genome sequence of Corynebacterium casei LMG S-19264T (=DSM 44701T), isolated from a smear-ripened cheese.</title>
        <authorList>
            <consortium name="US DOE Joint Genome Institute (JGI-PGF)"/>
            <person name="Walter F."/>
            <person name="Albersmeier A."/>
            <person name="Kalinowski J."/>
            <person name="Ruckert C."/>
        </authorList>
    </citation>
    <scope>NUCLEOTIDE SEQUENCE</scope>
    <source>
        <strain evidence="2">CGMCC 1.15758</strain>
    </source>
</reference>
<gene>
    <name evidence="2" type="ORF">GCM10010995_00940</name>
</gene>
<feature type="transmembrane region" description="Helical" evidence="1">
    <location>
        <begin position="129"/>
        <end position="149"/>
    </location>
</feature>
<keyword evidence="1" id="KW-0472">Membrane</keyword>